<feature type="compositionally biased region" description="Basic and acidic residues" evidence="1">
    <location>
        <begin position="545"/>
        <end position="562"/>
    </location>
</feature>
<evidence type="ECO:0000256" key="1">
    <source>
        <dbReference type="SAM" id="MobiDB-lite"/>
    </source>
</evidence>
<dbReference type="RefSeq" id="XP_031567716.1">
    <property type="nucleotide sequence ID" value="XM_031711856.1"/>
</dbReference>
<feature type="compositionally biased region" description="Basic and acidic residues" evidence="1">
    <location>
        <begin position="1048"/>
        <end position="1174"/>
    </location>
</feature>
<feature type="compositionally biased region" description="Polar residues" evidence="1">
    <location>
        <begin position="393"/>
        <end position="408"/>
    </location>
</feature>
<feature type="compositionally biased region" description="Low complexity" evidence="1">
    <location>
        <begin position="358"/>
        <end position="370"/>
    </location>
</feature>
<feature type="compositionally biased region" description="Basic and acidic residues" evidence="1">
    <location>
        <begin position="574"/>
        <end position="600"/>
    </location>
</feature>
<feature type="compositionally biased region" description="Basic and acidic residues" evidence="1">
    <location>
        <begin position="932"/>
        <end position="977"/>
    </location>
</feature>
<keyword evidence="2" id="KW-1185">Reference proteome</keyword>
<feature type="region of interest" description="Disordered" evidence="1">
    <location>
        <begin position="488"/>
        <end position="632"/>
    </location>
</feature>
<feature type="region of interest" description="Disordered" evidence="1">
    <location>
        <begin position="271"/>
        <end position="290"/>
    </location>
</feature>
<proteinExistence type="predicted"/>
<evidence type="ECO:0000313" key="3">
    <source>
        <dbReference type="RefSeq" id="XP_031567716.1"/>
    </source>
</evidence>
<dbReference type="PANTHER" id="PTHR21937">
    <property type="entry name" value="CCDC66 DOMAIN-CONTAINING PROTEIN"/>
    <property type="match status" value="1"/>
</dbReference>
<feature type="region of interest" description="Disordered" evidence="1">
    <location>
        <begin position="748"/>
        <end position="798"/>
    </location>
</feature>
<organism evidence="2 3">
    <name type="scientific">Actinia tenebrosa</name>
    <name type="common">Australian red waratah sea anemone</name>
    <dbReference type="NCBI Taxonomy" id="6105"/>
    <lineage>
        <taxon>Eukaryota</taxon>
        <taxon>Metazoa</taxon>
        <taxon>Cnidaria</taxon>
        <taxon>Anthozoa</taxon>
        <taxon>Hexacorallia</taxon>
        <taxon>Actiniaria</taxon>
        <taxon>Actiniidae</taxon>
        <taxon>Actinia</taxon>
    </lineage>
</organism>
<feature type="compositionally biased region" description="Basic and acidic residues" evidence="1">
    <location>
        <begin position="767"/>
        <end position="780"/>
    </location>
</feature>
<protein>
    <submittedName>
        <fullName evidence="3">Uncharacterized protein KIAA2012-like</fullName>
    </submittedName>
</protein>
<name>A0A6P8IL77_ACTTE</name>
<dbReference type="GeneID" id="116302531"/>
<dbReference type="OrthoDB" id="5981484at2759"/>
<dbReference type="Proteomes" id="UP000515163">
    <property type="component" value="Unplaced"/>
</dbReference>
<feature type="compositionally biased region" description="Basic and acidic residues" evidence="1">
    <location>
        <begin position="1011"/>
        <end position="1022"/>
    </location>
</feature>
<feature type="compositionally biased region" description="Polar residues" evidence="1">
    <location>
        <begin position="1023"/>
        <end position="1037"/>
    </location>
</feature>
<feature type="compositionally biased region" description="Basic and acidic residues" evidence="1">
    <location>
        <begin position="409"/>
        <end position="425"/>
    </location>
</feature>
<reference evidence="3" key="1">
    <citation type="submission" date="2025-08" db="UniProtKB">
        <authorList>
            <consortium name="RefSeq"/>
        </authorList>
    </citation>
    <scope>IDENTIFICATION</scope>
    <source>
        <tissue evidence="3">Tentacle</tissue>
    </source>
</reference>
<feature type="compositionally biased region" description="Basic and acidic residues" evidence="1">
    <location>
        <begin position="279"/>
        <end position="290"/>
    </location>
</feature>
<feature type="compositionally biased region" description="Basic and acidic residues" evidence="1">
    <location>
        <begin position="333"/>
        <end position="344"/>
    </location>
</feature>
<gene>
    <name evidence="3" type="primary">LOC116302531</name>
</gene>
<accession>A0A6P8IL77</accession>
<feature type="compositionally biased region" description="Low complexity" evidence="1">
    <location>
        <begin position="749"/>
        <end position="760"/>
    </location>
</feature>
<feature type="region of interest" description="Disordered" evidence="1">
    <location>
        <begin position="325"/>
        <end position="438"/>
    </location>
</feature>
<feature type="compositionally biased region" description="Basic and acidic residues" evidence="1">
    <location>
        <begin position="498"/>
        <end position="512"/>
    </location>
</feature>
<dbReference type="InterPro" id="IPR031440">
    <property type="entry name" value="DUF4670"/>
</dbReference>
<evidence type="ECO:0000313" key="2">
    <source>
        <dbReference type="Proteomes" id="UP000515163"/>
    </source>
</evidence>
<feature type="region of interest" description="Disordered" evidence="1">
    <location>
        <begin position="819"/>
        <end position="1174"/>
    </location>
</feature>
<sequence>MNSPDDKMLSVLSRGYGTWDGIAKGEPVEIDNDIFSIDDLRLPPIANAYQTIERSNLNYKKTFDTKPFQLPNVKTKESGCHSMPKTYTTRKGALLLYAEDYFLPGSPKAKKRRRKIKRQSSVKLKTLTDLRDFILNYKRNGGDPLFLALLQKRINSSYDNNVRPGYSPKRYIATLGRSMREESWNKLASSGSFKDPALQTYNPFLPSIHKDGSVCELFPNKPQPYSTMSLPPISPSSSMLGSTFNFYNNGMSTGAASLISMNSEEYAPSSRAISPAESLNERLSEVEPVRPKQDRRYALLDSKQKEDLLSQMLVKRTLETMDSDLQNWPSSFSKEDTYATEKEPSISAINTSKKKSSKGSLKSSSLTSISRLPPIQSAGARPSTPEELYAQDSYATNDESGLRNQSESKVGRESEAGSEARDSERFSVISDQEESRDVADLSNVEVNLSDESSQWGDALAQVIDVNVESEDSQDEEDKKVMELVRSLHGSIDEDQEEVDMKLHEDVDKRSEDSVDLNDVQIVSELEEKMLPENQEQGGEKGGVQNEKRAEAEGEAQAIKKELSQPSEGSLSIPQRDEATGQDSEKLNENVDQEEGSRGSKVDAGSVHSRSTTSLSIIEDQGPSPEPPPPITFEQLHDEARAVASRILSRPQSGAVFMEDARAALAMWADRLSTLLDPPGKDVRTSSAYNRKNIQPITNGAGLQGVAGRKRKSSYSAGPSLAALRQALMISGGELPGIESLKNLPPIRVPHSSKPASKHSSGISVGRESYHESLKDEETRSLRAGGSSTHAPSVLTERISNSDLQMEMFNLLSSDELDYHMDRAPTAQGDESDDEQFRAALQAVVTDLRDNVRSDSSKKTFKVKPDTVSKEGKKKVKSPPFQVKRPAEEKAPPGLQNKQAVETRGKGKAAKKPAGKKDSKKPAKKGAKTTKTAPKESKEEDLKDEVKQEEKPKDKSPDLKSVGEEATERTELVADKSPETSIRASSETSKRLEDFSIASPTSDYESRAASSKRSDSSVGKESKSPSVYSVRSTSTTAVFEQPRLVPKPPEPKPVPEVDEEKARKEQEAREAELSKKREKEARAAKRAEERAAAAERRRQEVERKRREKEEAKRKQIEEEARLERLRQEAEEEMQRRELEMKKKRDEKEAEKRRKEEEELRKEREERTKLEREKRMREEFERKKQEVIAQRKLEEEIRKEQEKMEAELAEAARREEEERLQAMEESERIAFQEKMRREEEELRKRLEAEKRIMEEQRRIQEEQRRMREEAIALLRQKRLQRQLFITGVIREGLYLSLSQRLSRAFTFSYFDNLPWSFLNNLRALSPLKDQIVELKKTIPPTIYEIDEGDEEEN</sequence>
<dbReference type="KEGG" id="aten:116302531"/>
<dbReference type="PANTHER" id="PTHR21937:SF6">
    <property type="entry name" value="CCDC66 DOMAIN-CONTAINING PROTEIN"/>
    <property type="match status" value="1"/>
</dbReference>
<feature type="compositionally biased region" description="Polar residues" evidence="1">
    <location>
        <begin position="563"/>
        <end position="572"/>
    </location>
</feature>
<feature type="compositionally biased region" description="Basic and acidic residues" evidence="1">
    <location>
        <begin position="846"/>
        <end position="870"/>
    </location>
</feature>
<dbReference type="InParanoid" id="A0A6P8IL77"/>